<keyword evidence="2" id="KW-1185">Reference proteome</keyword>
<name>A0AAD1UBT1_EUPCR</name>
<reference evidence="1" key="1">
    <citation type="submission" date="2023-07" db="EMBL/GenBank/DDBJ databases">
        <authorList>
            <consortium name="AG Swart"/>
            <person name="Singh M."/>
            <person name="Singh A."/>
            <person name="Seah K."/>
            <person name="Emmerich C."/>
        </authorList>
    </citation>
    <scope>NUCLEOTIDE SEQUENCE</scope>
    <source>
        <strain evidence="1">DP1</strain>
    </source>
</reference>
<evidence type="ECO:0000313" key="1">
    <source>
        <dbReference type="EMBL" id="CAI2362288.1"/>
    </source>
</evidence>
<dbReference type="Proteomes" id="UP001295684">
    <property type="component" value="Unassembled WGS sequence"/>
</dbReference>
<sequence>MSRKKSEYSSQYDKKGLSEELIKIRDNPEPVLSPKACAKSPKFVKKSKKSDENSLILRVYSPEKAKKYIRSSSFKKADLQKRIQQMKKSFDKRMGSNSTSHDKPCKIYFKNQKSKESLVRNQKKLPTPKKQLDVSKLQGKSTLHILEKYQKCSGDLKRAKNQNDILEAFHSSFEDLKQGDNDLSNISGFKPKNHISIESPHISWNSPKMVRTSKNKHNVNFINKSKLSTLSDNTDRSMVSKKRFKASNSEHKTPMSLVKKEQTLRRKKGSLEPPKRSNLDWNPDISITNVETKLAKALRLSRDEGNSSLGSVKQTYVGKKSPDDLKKMSEIFQMRYLRLTNSFGKLDTNRKESKHKNSKSGMKYKDNSRGIFKHKLELLKENMQKEYYKGIASVKEKNKERELERTIQGHKTPINFDYEILPKINGNIKPMFKDNSKESLLRICEKGYTLSLPNHINVMKSTLDKSQDTSLNQDLEI</sequence>
<dbReference type="EMBL" id="CAMPGE010003450">
    <property type="protein sequence ID" value="CAI2362288.1"/>
    <property type="molecule type" value="Genomic_DNA"/>
</dbReference>
<protein>
    <submittedName>
        <fullName evidence="1">Uncharacterized protein</fullName>
    </submittedName>
</protein>
<dbReference type="AlphaFoldDB" id="A0AAD1UBT1"/>
<accession>A0AAD1UBT1</accession>
<proteinExistence type="predicted"/>
<organism evidence="1 2">
    <name type="scientific">Euplotes crassus</name>
    <dbReference type="NCBI Taxonomy" id="5936"/>
    <lineage>
        <taxon>Eukaryota</taxon>
        <taxon>Sar</taxon>
        <taxon>Alveolata</taxon>
        <taxon>Ciliophora</taxon>
        <taxon>Intramacronucleata</taxon>
        <taxon>Spirotrichea</taxon>
        <taxon>Hypotrichia</taxon>
        <taxon>Euplotida</taxon>
        <taxon>Euplotidae</taxon>
        <taxon>Moneuplotes</taxon>
    </lineage>
</organism>
<gene>
    <name evidence="1" type="ORF">ECRASSUSDP1_LOCUS3610</name>
</gene>
<evidence type="ECO:0000313" key="2">
    <source>
        <dbReference type="Proteomes" id="UP001295684"/>
    </source>
</evidence>
<comment type="caution">
    <text evidence="1">The sequence shown here is derived from an EMBL/GenBank/DDBJ whole genome shotgun (WGS) entry which is preliminary data.</text>
</comment>